<accession>A0ABN8RMP8</accession>
<reference evidence="3 4" key="1">
    <citation type="submission" date="2022-05" db="EMBL/GenBank/DDBJ databases">
        <authorList>
            <consortium name="Genoscope - CEA"/>
            <person name="William W."/>
        </authorList>
    </citation>
    <scope>NUCLEOTIDE SEQUENCE [LARGE SCALE GENOMIC DNA]</scope>
</reference>
<keyword evidence="1" id="KW-0472">Membrane</keyword>
<evidence type="ECO:0000256" key="1">
    <source>
        <dbReference type="SAM" id="Phobius"/>
    </source>
</evidence>
<dbReference type="Gene3D" id="2.40.50.40">
    <property type="match status" value="1"/>
</dbReference>
<evidence type="ECO:0000313" key="3">
    <source>
        <dbReference type="EMBL" id="CAH3180043.1"/>
    </source>
</evidence>
<dbReference type="PANTHER" id="PTHR46585:SF1">
    <property type="entry name" value="CHROMO DOMAIN-CONTAINING PROTEIN"/>
    <property type="match status" value="1"/>
</dbReference>
<sequence>MKPSQVTKKNEAQVWDTLYGDDVQKPVRYKFQVGDRVRISKVKRTFEKSYLPNFTEEIFTVYKRMARQVPVYKLKDDAGEILDGTFYEPELQKIIKNDDVYRVEKILRKRKRKGIVEYFVKWKGLDKFPHNTLTEYRVSLPQTLNLTGEWEVALTEIHYPHSWNNIQRFRFYVRNEKLHGVWDSLEMLSGHYSSIEDILSKMKELVDNENRYTDDVRFSYDNLSRKVTVHLKNNAEVSLNDMAYIWGSLPNKLFQRPPRATDKWIWNTVFTIFSFTVILFSHNMLVMHCKKVEIYPHFTELDFSEVMA</sequence>
<dbReference type="InterPro" id="IPR000953">
    <property type="entry name" value="Chromo/chromo_shadow_dom"/>
</dbReference>
<feature type="domain" description="Chromo" evidence="2">
    <location>
        <begin position="101"/>
        <end position="132"/>
    </location>
</feature>
<dbReference type="EMBL" id="CALNXK010000268">
    <property type="protein sequence ID" value="CAH3180043.1"/>
    <property type="molecule type" value="Genomic_DNA"/>
</dbReference>
<evidence type="ECO:0000313" key="4">
    <source>
        <dbReference type="Proteomes" id="UP001159405"/>
    </source>
</evidence>
<keyword evidence="4" id="KW-1185">Reference proteome</keyword>
<evidence type="ECO:0000259" key="2">
    <source>
        <dbReference type="PROSITE" id="PS50013"/>
    </source>
</evidence>
<dbReference type="InterPro" id="IPR023780">
    <property type="entry name" value="Chromo_domain"/>
</dbReference>
<comment type="caution">
    <text evidence="3">The sequence shown here is derived from an EMBL/GenBank/DDBJ whole genome shotgun (WGS) entry which is preliminary data.</text>
</comment>
<keyword evidence="1" id="KW-0812">Transmembrane</keyword>
<proteinExistence type="predicted"/>
<protein>
    <recommendedName>
        <fullName evidence="2">Chromo domain-containing protein</fullName>
    </recommendedName>
</protein>
<dbReference type="PANTHER" id="PTHR46585">
    <property type="entry name" value="INTEGRASE CORE DOMAIN CONTAINING PROTEIN"/>
    <property type="match status" value="1"/>
</dbReference>
<dbReference type="Proteomes" id="UP001159405">
    <property type="component" value="Unassembled WGS sequence"/>
</dbReference>
<dbReference type="SUPFAM" id="SSF54160">
    <property type="entry name" value="Chromo domain-like"/>
    <property type="match status" value="1"/>
</dbReference>
<organism evidence="3 4">
    <name type="scientific">Porites lobata</name>
    <dbReference type="NCBI Taxonomy" id="104759"/>
    <lineage>
        <taxon>Eukaryota</taxon>
        <taxon>Metazoa</taxon>
        <taxon>Cnidaria</taxon>
        <taxon>Anthozoa</taxon>
        <taxon>Hexacorallia</taxon>
        <taxon>Scleractinia</taxon>
        <taxon>Fungiina</taxon>
        <taxon>Poritidae</taxon>
        <taxon>Porites</taxon>
    </lineage>
</organism>
<dbReference type="Pfam" id="PF00385">
    <property type="entry name" value="Chromo"/>
    <property type="match status" value="1"/>
</dbReference>
<keyword evidence="1" id="KW-1133">Transmembrane helix</keyword>
<feature type="transmembrane region" description="Helical" evidence="1">
    <location>
        <begin position="264"/>
        <end position="281"/>
    </location>
</feature>
<dbReference type="InterPro" id="IPR016197">
    <property type="entry name" value="Chromo-like_dom_sf"/>
</dbReference>
<dbReference type="PROSITE" id="PS50013">
    <property type="entry name" value="CHROMO_2"/>
    <property type="match status" value="1"/>
</dbReference>
<name>A0ABN8RMP8_9CNID</name>
<gene>
    <name evidence="3" type="ORF">PLOB_00022675</name>
</gene>